<sequence>MDNSDVRMMAFQYRDVAQSLSNGRLLPNAGRWLFRECMFVIAFVYGIIRLLVPKNEMMFT</sequence>
<keyword evidence="1" id="KW-0812">Transmembrane</keyword>
<dbReference type="EMBL" id="BOQT01000001">
    <property type="protein sequence ID" value="GIN19260.1"/>
    <property type="molecule type" value="Genomic_DNA"/>
</dbReference>
<comment type="caution">
    <text evidence="2">The sequence shown here is derived from an EMBL/GenBank/DDBJ whole genome shotgun (WGS) entry which is preliminary data.</text>
</comment>
<protein>
    <submittedName>
        <fullName evidence="2">Uncharacterized protein</fullName>
    </submittedName>
</protein>
<keyword evidence="1" id="KW-0472">Membrane</keyword>
<organism evidence="2 3">
    <name type="scientific">Siminovitchia fordii</name>
    <dbReference type="NCBI Taxonomy" id="254759"/>
    <lineage>
        <taxon>Bacteria</taxon>
        <taxon>Bacillati</taxon>
        <taxon>Bacillota</taxon>
        <taxon>Bacilli</taxon>
        <taxon>Bacillales</taxon>
        <taxon>Bacillaceae</taxon>
        <taxon>Siminovitchia</taxon>
    </lineage>
</organism>
<name>A0ABQ4K285_9BACI</name>
<evidence type="ECO:0000313" key="2">
    <source>
        <dbReference type="EMBL" id="GIN19260.1"/>
    </source>
</evidence>
<keyword evidence="3" id="KW-1185">Reference proteome</keyword>
<gene>
    <name evidence="2" type="ORF">J1TS3_03940</name>
</gene>
<evidence type="ECO:0000313" key="3">
    <source>
        <dbReference type="Proteomes" id="UP000680279"/>
    </source>
</evidence>
<proteinExistence type="predicted"/>
<dbReference type="Proteomes" id="UP000680279">
    <property type="component" value="Unassembled WGS sequence"/>
</dbReference>
<keyword evidence="1" id="KW-1133">Transmembrane helix</keyword>
<accession>A0ABQ4K285</accession>
<reference evidence="2 3" key="1">
    <citation type="submission" date="2021-03" db="EMBL/GenBank/DDBJ databases">
        <title>Antimicrobial resistance genes in bacteria isolated from Japanese honey, and their potential for conferring macrolide and lincosamide resistance in the American foulbrood pathogen Paenibacillus larvae.</title>
        <authorList>
            <person name="Okamoto M."/>
            <person name="Kumagai M."/>
            <person name="Kanamori H."/>
            <person name="Takamatsu D."/>
        </authorList>
    </citation>
    <scope>NUCLEOTIDE SEQUENCE [LARGE SCALE GENOMIC DNA]</scope>
    <source>
        <strain evidence="2 3">J1TS3</strain>
    </source>
</reference>
<evidence type="ECO:0000256" key="1">
    <source>
        <dbReference type="SAM" id="Phobius"/>
    </source>
</evidence>
<feature type="transmembrane region" description="Helical" evidence="1">
    <location>
        <begin position="32"/>
        <end position="52"/>
    </location>
</feature>